<protein>
    <recommendedName>
        <fullName evidence="2">Cell shape-determining protein MreC</fullName>
    </recommendedName>
    <alternativeName>
        <fullName evidence="4">Cell shape protein MreC</fullName>
    </alternativeName>
</protein>
<dbReference type="Gene3D" id="2.40.10.340">
    <property type="entry name" value="Rod shape-determining protein MreC, domain 1"/>
    <property type="match status" value="1"/>
</dbReference>
<feature type="transmembrane region" description="Helical" evidence="6">
    <location>
        <begin position="17"/>
        <end position="38"/>
    </location>
</feature>
<feature type="domain" description="Rod shape-determining protein MreC beta-barrel core" evidence="7">
    <location>
        <begin position="133"/>
        <end position="269"/>
    </location>
</feature>
<dbReference type="Proteomes" id="UP001069802">
    <property type="component" value="Unassembled WGS sequence"/>
</dbReference>
<dbReference type="InterPro" id="IPR007221">
    <property type="entry name" value="MreC"/>
</dbReference>
<keyword evidence="9" id="KW-1185">Reference proteome</keyword>
<evidence type="ECO:0000256" key="6">
    <source>
        <dbReference type="SAM" id="Phobius"/>
    </source>
</evidence>
<evidence type="ECO:0000256" key="5">
    <source>
        <dbReference type="SAM" id="Coils"/>
    </source>
</evidence>
<dbReference type="InterPro" id="IPR042177">
    <property type="entry name" value="Cell/Rod_1"/>
</dbReference>
<organism evidence="8 9">
    <name type="scientific">Kiloniella laminariae</name>
    <dbReference type="NCBI Taxonomy" id="454162"/>
    <lineage>
        <taxon>Bacteria</taxon>
        <taxon>Pseudomonadati</taxon>
        <taxon>Pseudomonadota</taxon>
        <taxon>Alphaproteobacteria</taxon>
        <taxon>Rhodospirillales</taxon>
        <taxon>Kiloniellaceae</taxon>
        <taxon>Kiloniella</taxon>
    </lineage>
</organism>
<evidence type="ECO:0000256" key="4">
    <source>
        <dbReference type="ARBA" id="ARBA00032089"/>
    </source>
</evidence>
<evidence type="ECO:0000313" key="8">
    <source>
        <dbReference type="EMBL" id="MCZ4280749.1"/>
    </source>
</evidence>
<evidence type="ECO:0000256" key="3">
    <source>
        <dbReference type="ARBA" id="ARBA00022960"/>
    </source>
</evidence>
<dbReference type="Pfam" id="PF04085">
    <property type="entry name" value="MreC"/>
    <property type="match status" value="1"/>
</dbReference>
<gene>
    <name evidence="8" type="primary">mreC</name>
    <name evidence="8" type="ORF">O4H49_08165</name>
</gene>
<accession>A0ABT4LI19</accession>
<evidence type="ECO:0000313" key="9">
    <source>
        <dbReference type="Proteomes" id="UP001069802"/>
    </source>
</evidence>
<evidence type="ECO:0000256" key="2">
    <source>
        <dbReference type="ARBA" id="ARBA00013855"/>
    </source>
</evidence>
<dbReference type="Gene3D" id="2.40.10.350">
    <property type="entry name" value="Rod shape-determining protein MreC, domain 2"/>
    <property type="match status" value="1"/>
</dbReference>
<keyword evidence="3" id="KW-0133">Cell shape</keyword>
<dbReference type="EMBL" id="JAPWGY010000002">
    <property type="protein sequence ID" value="MCZ4280749.1"/>
    <property type="molecule type" value="Genomic_DNA"/>
</dbReference>
<comment type="caution">
    <text evidence="8">The sequence shown here is derived from an EMBL/GenBank/DDBJ whole genome shotgun (WGS) entry which is preliminary data.</text>
</comment>
<dbReference type="RefSeq" id="WP_269422931.1">
    <property type="nucleotide sequence ID" value="NZ_JAPWGY010000002.1"/>
</dbReference>
<sequence>MSKRVGAISHVTTPVRAWLQGSAYAVLLVFAITLIILAKTGNPGVERIRSAVTDGAAPLMELATRPVVVISDTIETAQNYVALKSENEELRRQNEALKRWQLVAVKLEGENAALRDVLNVAGESKPDVVTARVVADQGGAFVRSVVISAGSLDGVRKGQAAMTGLGLAGRVSEVGRHSARVVLLTDISSRVPVFVGKARYRAMMVGNNSPFPALLYLDQDASIVAGDTIYTSGHGGGFAQGLPVGVVHSVAEKKAIKVRPFADWGQIEFLRLEDYNLAENLDVLYRDNGAGEPQ</sequence>
<name>A0ABT4LI19_9PROT</name>
<keyword evidence="6" id="KW-1133">Transmembrane helix</keyword>
<feature type="coiled-coil region" evidence="5">
    <location>
        <begin position="80"/>
        <end position="110"/>
    </location>
</feature>
<dbReference type="InterPro" id="IPR042175">
    <property type="entry name" value="Cell/Rod_MreC_2"/>
</dbReference>
<comment type="similarity">
    <text evidence="1">Belongs to the MreC family.</text>
</comment>
<evidence type="ECO:0000259" key="7">
    <source>
        <dbReference type="Pfam" id="PF04085"/>
    </source>
</evidence>
<dbReference type="InterPro" id="IPR055342">
    <property type="entry name" value="MreC_beta-barrel_core"/>
</dbReference>
<reference evidence="8" key="1">
    <citation type="submission" date="2022-12" db="EMBL/GenBank/DDBJ databases">
        <title>Bacterial isolates from different developmental stages of Nematostella vectensis.</title>
        <authorList>
            <person name="Fraune S."/>
        </authorList>
    </citation>
    <scope>NUCLEOTIDE SEQUENCE</scope>
    <source>
        <strain evidence="8">G21630-S1</strain>
    </source>
</reference>
<dbReference type="PANTHER" id="PTHR34138:SF1">
    <property type="entry name" value="CELL SHAPE-DETERMINING PROTEIN MREC"/>
    <property type="match status" value="1"/>
</dbReference>
<dbReference type="NCBIfam" id="TIGR00219">
    <property type="entry name" value="mreC"/>
    <property type="match status" value="1"/>
</dbReference>
<evidence type="ECO:0000256" key="1">
    <source>
        <dbReference type="ARBA" id="ARBA00009369"/>
    </source>
</evidence>
<keyword evidence="5" id="KW-0175">Coiled coil</keyword>
<keyword evidence="6" id="KW-0812">Transmembrane</keyword>
<keyword evidence="6" id="KW-0472">Membrane</keyword>
<proteinExistence type="inferred from homology"/>
<dbReference type="PANTHER" id="PTHR34138">
    <property type="entry name" value="CELL SHAPE-DETERMINING PROTEIN MREC"/>
    <property type="match status" value="1"/>
</dbReference>